<evidence type="ECO:0000256" key="3">
    <source>
        <dbReference type="ARBA" id="ARBA00022989"/>
    </source>
</evidence>
<evidence type="ECO:0000259" key="6">
    <source>
        <dbReference type="PROSITE" id="PS50850"/>
    </source>
</evidence>
<comment type="subcellular location">
    <subcellularLocation>
        <location evidence="1">Membrane</location>
        <topology evidence="1">Multi-pass membrane protein</topology>
    </subcellularLocation>
</comment>
<feature type="non-terminal residue" evidence="7">
    <location>
        <position position="172"/>
    </location>
</feature>
<sequence>KKIKSLFAELNPDLVALVNELPLDYDNGTSNAISIQLDLTKMTFGNSFPKVGTWLESSAHWFVRWFLKIVSIFLPNNKPALTANDTTAAGGIALPAIRQEVKKFIQYIPRSWVESLIAIGAIFVTIPTGKCAEIFGQKNVIVCLTISFVFSWITIYLANDVWMVFVARLITG</sequence>
<feature type="transmembrane region" description="Helical" evidence="5">
    <location>
        <begin position="139"/>
        <end position="158"/>
    </location>
</feature>
<name>A0A6G0VRP3_APHCR</name>
<keyword evidence="2 5" id="KW-0812">Transmembrane</keyword>
<dbReference type="Gene3D" id="1.20.1250.20">
    <property type="entry name" value="MFS general substrate transporter like domains"/>
    <property type="match status" value="1"/>
</dbReference>
<dbReference type="PROSITE" id="PS50850">
    <property type="entry name" value="MFS"/>
    <property type="match status" value="1"/>
</dbReference>
<keyword evidence="3 5" id="KW-1133">Transmembrane helix</keyword>
<evidence type="ECO:0000313" key="8">
    <source>
        <dbReference type="Proteomes" id="UP000478052"/>
    </source>
</evidence>
<dbReference type="InterPro" id="IPR020846">
    <property type="entry name" value="MFS_dom"/>
</dbReference>
<dbReference type="Proteomes" id="UP000478052">
    <property type="component" value="Unassembled WGS sequence"/>
</dbReference>
<evidence type="ECO:0000256" key="5">
    <source>
        <dbReference type="SAM" id="Phobius"/>
    </source>
</evidence>
<dbReference type="SUPFAM" id="SSF103473">
    <property type="entry name" value="MFS general substrate transporter"/>
    <property type="match status" value="1"/>
</dbReference>
<dbReference type="AlphaFoldDB" id="A0A6G0VRP3"/>
<dbReference type="PANTHER" id="PTHR48021:SF86">
    <property type="entry name" value="FACILITATED TREHALOSE TRANSPORTER TRET1-1-LIKE PROTEIN"/>
    <property type="match status" value="1"/>
</dbReference>
<dbReference type="InterPro" id="IPR050549">
    <property type="entry name" value="MFS_Trehalose_Transporter"/>
</dbReference>
<feature type="non-terminal residue" evidence="7">
    <location>
        <position position="1"/>
    </location>
</feature>
<evidence type="ECO:0000256" key="4">
    <source>
        <dbReference type="ARBA" id="ARBA00023136"/>
    </source>
</evidence>
<dbReference type="InterPro" id="IPR036259">
    <property type="entry name" value="MFS_trans_sf"/>
</dbReference>
<protein>
    <submittedName>
        <fullName evidence="7">Facilitated trehalose transporter Tret1-like</fullName>
    </submittedName>
</protein>
<keyword evidence="8" id="KW-1185">Reference proteome</keyword>
<organism evidence="7 8">
    <name type="scientific">Aphis craccivora</name>
    <name type="common">Cowpea aphid</name>
    <dbReference type="NCBI Taxonomy" id="307492"/>
    <lineage>
        <taxon>Eukaryota</taxon>
        <taxon>Metazoa</taxon>
        <taxon>Ecdysozoa</taxon>
        <taxon>Arthropoda</taxon>
        <taxon>Hexapoda</taxon>
        <taxon>Insecta</taxon>
        <taxon>Pterygota</taxon>
        <taxon>Neoptera</taxon>
        <taxon>Paraneoptera</taxon>
        <taxon>Hemiptera</taxon>
        <taxon>Sternorrhyncha</taxon>
        <taxon>Aphidomorpha</taxon>
        <taxon>Aphidoidea</taxon>
        <taxon>Aphididae</taxon>
        <taxon>Aphidini</taxon>
        <taxon>Aphis</taxon>
        <taxon>Aphis</taxon>
    </lineage>
</organism>
<proteinExistence type="predicted"/>
<dbReference type="InterPro" id="IPR005828">
    <property type="entry name" value="MFS_sugar_transport-like"/>
</dbReference>
<dbReference type="EMBL" id="VUJU01012786">
    <property type="protein sequence ID" value="KAF0706789.1"/>
    <property type="molecule type" value="Genomic_DNA"/>
</dbReference>
<dbReference type="GO" id="GO:0022857">
    <property type="term" value="F:transmembrane transporter activity"/>
    <property type="evidence" value="ECO:0007669"/>
    <property type="project" value="InterPro"/>
</dbReference>
<reference evidence="7 8" key="1">
    <citation type="submission" date="2019-08" db="EMBL/GenBank/DDBJ databases">
        <title>Whole genome of Aphis craccivora.</title>
        <authorList>
            <person name="Voronova N.V."/>
            <person name="Shulinski R.S."/>
            <person name="Bandarenka Y.V."/>
            <person name="Zhorov D.G."/>
            <person name="Warner D."/>
        </authorList>
    </citation>
    <scope>NUCLEOTIDE SEQUENCE [LARGE SCALE GENOMIC DNA]</scope>
    <source>
        <strain evidence="7">180601</strain>
        <tissue evidence="7">Whole Body</tissue>
    </source>
</reference>
<feature type="domain" description="Major facilitator superfamily (MFS) profile" evidence="6">
    <location>
        <begin position="71"/>
        <end position="172"/>
    </location>
</feature>
<gene>
    <name evidence="7" type="ORF">FWK35_00036593</name>
</gene>
<accession>A0A6G0VRP3</accession>
<dbReference type="PANTHER" id="PTHR48021">
    <property type="match status" value="1"/>
</dbReference>
<comment type="caution">
    <text evidence="7">The sequence shown here is derived from an EMBL/GenBank/DDBJ whole genome shotgun (WGS) entry which is preliminary data.</text>
</comment>
<dbReference type="GO" id="GO:0016020">
    <property type="term" value="C:membrane"/>
    <property type="evidence" value="ECO:0007669"/>
    <property type="project" value="UniProtKB-SubCell"/>
</dbReference>
<evidence type="ECO:0000313" key="7">
    <source>
        <dbReference type="EMBL" id="KAF0706789.1"/>
    </source>
</evidence>
<feature type="transmembrane region" description="Helical" evidence="5">
    <location>
        <begin position="107"/>
        <end position="127"/>
    </location>
</feature>
<keyword evidence="4 5" id="KW-0472">Membrane</keyword>
<dbReference type="Pfam" id="PF00083">
    <property type="entry name" value="Sugar_tr"/>
    <property type="match status" value="1"/>
</dbReference>
<evidence type="ECO:0000256" key="2">
    <source>
        <dbReference type="ARBA" id="ARBA00022692"/>
    </source>
</evidence>
<evidence type="ECO:0000256" key="1">
    <source>
        <dbReference type="ARBA" id="ARBA00004141"/>
    </source>
</evidence>